<reference evidence="2" key="1">
    <citation type="submission" date="2017-09" db="EMBL/GenBank/DDBJ databases">
        <authorList>
            <person name="Varghese N."/>
            <person name="Submissions S."/>
        </authorList>
    </citation>
    <scope>NUCLEOTIDE SEQUENCE [LARGE SCALE GENOMIC DNA]</scope>
    <source>
        <strain evidence="2">C7</strain>
    </source>
</reference>
<sequence>MQDQVIRITAQESALVDTTAVMGLQQSLGTLRCQEMVEDAIYQITTRLAKLERAVRADDFETATNAARTLIGLTTRIGLLRMSVVASDLCEVLALRDETAIGAVTARLVRLGEDSLFTLVRLGGDGV</sequence>
<gene>
    <name evidence="1" type="ORF">SAMN06273572_101865</name>
</gene>
<protein>
    <submittedName>
        <fullName evidence="1">Uncharacterized protein</fullName>
    </submittedName>
</protein>
<dbReference type="InterPro" id="IPR036641">
    <property type="entry name" value="HPT_dom_sf"/>
</dbReference>
<dbReference type="RefSeq" id="WP_097928551.1">
    <property type="nucleotide sequence ID" value="NZ_OCTN01000001.1"/>
</dbReference>
<dbReference type="AlphaFoldDB" id="A0A2C9CNB0"/>
<organism evidence="1 2">
    <name type="scientific">Pontivivens marinum</name>
    <dbReference type="NCBI Taxonomy" id="1690039"/>
    <lineage>
        <taxon>Bacteria</taxon>
        <taxon>Pseudomonadati</taxon>
        <taxon>Pseudomonadota</taxon>
        <taxon>Alphaproteobacteria</taxon>
        <taxon>Rhodobacterales</taxon>
        <taxon>Paracoccaceae</taxon>
        <taxon>Pontivivens</taxon>
    </lineage>
</organism>
<name>A0A2C9CNB0_9RHOB</name>
<evidence type="ECO:0000313" key="1">
    <source>
        <dbReference type="EMBL" id="SOH93011.1"/>
    </source>
</evidence>
<evidence type="ECO:0000313" key="2">
    <source>
        <dbReference type="Proteomes" id="UP000220034"/>
    </source>
</evidence>
<keyword evidence="2" id="KW-1185">Reference proteome</keyword>
<dbReference type="GO" id="GO:0000160">
    <property type="term" value="P:phosphorelay signal transduction system"/>
    <property type="evidence" value="ECO:0007669"/>
    <property type="project" value="InterPro"/>
</dbReference>
<dbReference type="SUPFAM" id="SSF47226">
    <property type="entry name" value="Histidine-containing phosphotransfer domain, HPT domain"/>
    <property type="match status" value="1"/>
</dbReference>
<dbReference type="OrthoDB" id="7873775at2"/>
<dbReference type="Gene3D" id="1.20.120.160">
    <property type="entry name" value="HPT domain"/>
    <property type="match status" value="1"/>
</dbReference>
<dbReference type="Proteomes" id="UP000220034">
    <property type="component" value="Unassembled WGS sequence"/>
</dbReference>
<proteinExistence type="predicted"/>
<accession>A0A2C9CNB0</accession>
<dbReference type="EMBL" id="OCTN01000001">
    <property type="protein sequence ID" value="SOH93011.1"/>
    <property type="molecule type" value="Genomic_DNA"/>
</dbReference>